<keyword evidence="2" id="KW-0812">Transmembrane</keyword>
<dbReference type="EMBL" id="CP045275">
    <property type="protein sequence ID" value="QJX81281.1"/>
    <property type="molecule type" value="Genomic_DNA"/>
</dbReference>
<accession>A0A6M6E2T9</accession>
<dbReference type="GO" id="GO:0008829">
    <property type="term" value="F:dCTP deaminase activity"/>
    <property type="evidence" value="ECO:0007669"/>
    <property type="project" value="InterPro"/>
</dbReference>
<geneLocation type="plasmid" evidence="4">
    <name>pfdu301c</name>
</geneLocation>
<gene>
    <name evidence="3" type="ORF">FDZ14_34830</name>
</gene>
<dbReference type="PANTHER" id="PTHR42680">
    <property type="entry name" value="DCTP DEAMINASE"/>
    <property type="match status" value="1"/>
</dbReference>
<keyword evidence="2" id="KW-1133">Transmembrane helix</keyword>
<reference evidence="3 4" key="1">
    <citation type="submission" date="2019-10" db="EMBL/GenBank/DDBJ databases">
        <title>Complete genome sequences for adaption low water activity.</title>
        <authorList>
            <person name="Zhao L."/>
            <person name="Zhong J."/>
        </authorList>
    </citation>
    <scope>NUCLEOTIDE SEQUENCE [LARGE SCALE GENOMIC DNA]</scope>
    <source>
        <strain evidence="3 4">FDU301</strain>
        <plasmid evidence="4">pfdu301c</plasmid>
    </source>
</reference>
<feature type="transmembrane region" description="Helical" evidence="2">
    <location>
        <begin position="344"/>
        <end position="364"/>
    </location>
</feature>
<dbReference type="Pfam" id="PF22769">
    <property type="entry name" value="DCD"/>
    <property type="match status" value="1"/>
</dbReference>
<proteinExistence type="predicted"/>
<protein>
    <submittedName>
        <fullName evidence="3">Uncharacterized protein</fullName>
    </submittedName>
</protein>
<evidence type="ECO:0000256" key="1">
    <source>
        <dbReference type="ARBA" id="ARBA00023080"/>
    </source>
</evidence>
<dbReference type="PANTHER" id="PTHR42680:SF3">
    <property type="entry name" value="DCTP DEAMINASE"/>
    <property type="match status" value="1"/>
</dbReference>
<keyword evidence="1" id="KW-0546">Nucleotide metabolism</keyword>
<organism evidence="3 4">
    <name type="scientific">Priestia megaterium</name>
    <name type="common">Bacillus megaterium</name>
    <dbReference type="NCBI Taxonomy" id="1404"/>
    <lineage>
        <taxon>Bacteria</taxon>
        <taxon>Bacillati</taxon>
        <taxon>Bacillota</taxon>
        <taxon>Bacilli</taxon>
        <taxon>Bacillales</taxon>
        <taxon>Bacillaceae</taxon>
        <taxon>Priestia</taxon>
    </lineage>
</organism>
<keyword evidence="3" id="KW-0614">Plasmid</keyword>
<dbReference type="InterPro" id="IPR011962">
    <property type="entry name" value="dCTP_deaminase"/>
</dbReference>
<dbReference type="Proteomes" id="UP000501076">
    <property type="component" value="Plasmid pFDU301C"/>
</dbReference>
<name>A0A6M6E2T9_PRIMG</name>
<evidence type="ECO:0000256" key="2">
    <source>
        <dbReference type="SAM" id="Phobius"/>
    </source>
</evidence>
<keyword evidence="2" id="KW-0472">Membrane</keyword>
<dbReference type="SUPFAM" id="SSF51283">
    <property type="entry name" value="dUTPase-like"/>
    <property type="match status" value="1"/>
</dbReference>
<evidence type="ECO:0000313" key="4">
    <source>
        <dbReference type="Proteomes" id="UP000501076"/>
    </source>
</evidence>
<dbReference type="GO" id="GO:0006229">
    <property type="term" value="P:dUTP biosynthetic process"/>
    <property type="evidence" value="ECO:0007669"/>
    <property type="project" value="InterPro"/>
</dbReference>
<evidence type="ECO:0000313" key="3">
    <source>
        <dbReference type="EMBL" id="QJX81281.1"/>
    </source>
</evidence>
<dbReference type="Gene3D" id="2.70.40.10">
    <property type="match status" value="1"/>
</dbReference>
<feature type="transmembrane region" description="Helical" evidence="2">
    <location>
        <begin position="314"/>
        <end position="332"/>
    </location>
</feature>
<dbReference type="InterPro" id="IPR036157">
    <property type="entry name" value="dUTPase-like_sf"/>
</dbReference>
<dbReference type="AlphaFoldDB" id="A0A6M6E2T9"/>
<sequence>MVQYVVEGTSIMNNEVEELNSIPGILSDSLIKKYIKNKEIIIYPLEEKNLTPVGYNLTATDFILSVNNQLLVPLYFSDTEKYCYVEPHDTVLIMTREAIKVSNTIAGTFHSRVSIVSKGFGHISTTLDPFWQGPLLISLNNPTKKRLKLTLGKIVEEKVVDKSSWSRLRIKRTNNEKLEKLEKVNKTNKVFVHQAFVTMVLRRLPEEPFEKHDNPSGRFDLLKSIVDTPPKRRMFWPWKKNKNHYKKLKQLIDQIGSLTFLTNSKEEKIKEEIESEKELFIRNYERFFKTLEFYTHLAREATDEIIDRKKWRKISLTIIGFFVLVGIFILVWRWSSGATVAPTIAYFALIVASIQLILSWFNTFRKKG</sequence>